<evidence type="ECO:0000313" key="2">
    <source>
        <dbReference type="EMBL" id="MVO90302.1"/>
    </source>
</evidence>
<organism evidence="2 3">
    <name type="scientific">Streptomyces typhae</name>
    <dbReference type="NCBI Taxonomy" id="2681492"/>
    <lineage>
        <taxon>Bacteria</taxon>
        <taxon>Bacillati</taxon>
        <taxon>Actinomycetota</taxon>
        <taxon>Actinomycetes</taxon>
        <taxon>Kitasatosporales</taxon>
        <taxon>Streptomycetaceae</taxon>
        <taxon>Streptomyces</taxon>
    </lineage>
</organism>
<dbReference type="EMBL" id="WPNZ01000031">
    <property type="protein sequence ID" value="MVO90302.1"/>
    <property type="molecule type" value="Genomic_DNA"/>
</dbReference>
<evidence type="ECO:0000313" key="3">
    <source>
        <dbReference type="Proteomes" id="UP000483802"/>
    </source>
</evidence>
<comment type="caution">
    <text evidence="2">The sequence shown here is derived from an EMBL/GenBank/DDBJ whole genome shotgun (WGS) entry which is preliminary data.</text>
</comment>
<dbReference type="Proteomes" id="UP000483802">
    <property type="component" value="Unassembled WGS sequence"/>
</dbReference>
<name>A0A6L6X8Z1_9ACTN</name>
<reference evidence="2 3" key="1">
    <citation type="submission" date="2019-11" db="EMBL/GenBank/DDBJ databases">
        <title>Streptomyces typhae sp. nov., a novel endophytic actinomycete isolated from the root of cattail pollen (Typha angustifolia L.).</title>
        <authorList>
            <person name="Peng C."/>
        </authorList>
    </citation>
    <scope>NUCLEOTIDE SEQUENCE [LARGE SCALE GENOMIC DNA]</scope>
    <source>
        <strain evidence="3">p1417</strain>
    </source>
</reference>
<proteinExistence type="predicted"/>
<feature type="region of interest" description="Disordered" evidence="1">
    <location>
        <begin position="175"/>
        <end position="194"/>
    </location>
</feature>
<evidence type="ECO:0000256" key="1">
    <source>
        <dbReference type="SAM" id="MobiDB-lite"/>
    </source>
</evidence>
<feature type="region of interest" description="Disordered" evidence="1">
    <location>
        <begin position="265"/>
        <end position="291"/>
    </location>
</feature>
<protein>
    <submittedName>
        <fullName evidence="2">Relaxase/mobilization nuclease</fullName>
    </submittedName>
</protein>
<dbReference type="AlphaFoldDB" id="A0A6L6X8Z1"/>
<gene>
    <name evidence="2" type="ORF">GPA10_37525</name>
</gene>
<dbReference type="RefSeq" id="WP_157169308.1">
    <property type="nucleotide sequence ID" value="NZ_WPNZ01000031.1"/>
</dbReference>
<sequence>MIARLYEGESFPSIALSAALGRPIAEQDVLADVVAASAPLDSGGAAGSREAWRFADWQEYLLAPRDLHPHAAAPGADEPEIFHLAVRLHAADRTLRPPEWSEIAERLARAAGLTVPGAKQACRWVALQARPGRLVLVANLIRGDGGWARQPYPLREALRGECRRIEADLGLVSAQPHGGRRPLTAERPADQSPPAVAARLATLVVQLADEATGPLAAVRGMVEQTAYQLAELPHAYGPEAGHRLEWIARRLHGIQQDLDATAAGLPGHRQRAGTAARRPLQPPAASSPRCR</sequence>
<accession>A0A6L6X8Z1</accession>
<keyword evidence="3" id="KW-1185">Reference proteome</keyword>